<dbReference type="GO" id="GO:0016567">
    <property type="term" value="P:protein ubiquitination"/>
    <property type="evidence" value="ECO:0007669"/>
    <property type="project" value="InterPro"/>
</dbReference>
<name>A0A0E0KVH9_ORYPU</name>
<keyword evidence="3" id="KW-1185">Reference proteome</keyword>
<evidence type="ECO:0000313" key="3">
    <source>
        <dbReference type="Proteomes" id="UP000026962"/>
    </source>
</evidence>
<dbReference type="SUPFAM" id="SSF49599">
    <property type="entry name" value="TRAF domain-like"/>
    <property type="match status" value="1"/>
</dbReference>
<reference evidence="2" key="1">
    <citation type="submission" date="2015-04" db="UniProtKB">
        <authorList>
            <consortium name="EnsemblPlants"/>
        </authorList>
    </citation>
    <scope>IDENTIFICATION</scope>
</reference>
<dbReference type="PROSITE" id="PS50144">
    <property type="entry name" value="MATH"/>
    <property type="match status" value="1"/>
</dbReference>
<dbReference type="HOGENOM" id="CLU_004253_6_1_1"/>
<dbReference type="InterPro" id="IPR045005">
    <property type="entry name" value="BPM1-6"/>
</dbReference>
<dbReference type="Proteomes" id="UP000026962">
    <property type="component" value="Chromosome 4"/>
</dbReference>
<dbReference type="PANTHER" id="PTHR26379">
    <property type="entry name" value="BTB/POZ AND MATH DOMAIN-CONTAINING PROTEIN 1"/>
    <property type="match status" value="1"/>
</dbReference>
<protein>
    <recommendedName>
        <fullName evidence="1">MATH domain-containing protein</fullName>
    </recommendedName>
</protein>
<dbReference type="eggNOG" id="KOG1987">
    <property type="taxonomic scope" value="Eukaryota"/>
</dbReference>
<proteinExistence type="predicted"/>
<dbReference type="STRING" id="4537.A0A0E0KVH9"/>
<feature type="domain" description="MATH" evidence="1">
    <location>
        <begin position="25"/>
        <end position="127"/>
    </location>
</feature>
<dbReference type="CDD" id="cd00121">
    <property type="entry name" value="MATH"/>
    <property type="match status" value="1"/>
</dbReference>
<accession>A0A0E0KVH9</accession>
<dbReference type="Pfam" id="PF22486">
    <property type="entry name" value="MATH_2"/>
    <property type="match status" value="1"/>
</dbReference>
<dbReference type="OMA" id="DSMESAC"/>
<reference evidence="2" key="2">
    <citation type="submission" date="2018-05" db="EMBL/GenBank/DDBJ databases">
        <title>OpunRS2 (Oryza punctata Reference Sequence Version 2).</title>
        <authorList>
            <person name="Zhang J."/>
            <person name="Kudrna D."/>
            <person name="Lee S."/>
            <person name="Talag J."/>
            <person name="Welchert J."/>
            <person name="Wing R.A."/>
        </authorList>
    </citation>
    <scope>NUCLEOTIDE SEQUENCE [LARGE SCALE GENOMIC DNA]</scope>
</reference>
<dbReference type="InterPro" id="IPR002083">
    <property type="entry name" value="MATH/TRAF_dom"/>
</dbReference>
<dbReference type="Gramene" id="OPUNC04G23520.1">
    <property type="protein sequence ID" value="OPUNC04G23520.1"/>
    <property type="gene ID" value="OPUNC04G23520"/>
</dbReference>
<evidence type="ECO:0000313" key="2">
    <source>
        <dbReference type="EnsemblPlants" id="OPUNC04G23520.1"/>
    </source>
</evidence>
<dbReference type="EnsemblPlants" id="OPUNC04G23520.1">
    <property type="protein sequence ID" value="OPUNC04G23520.1"/>
    <property type="gene ID" value="OPUNC04G23520"/>
</dbReference>
<evidence type="ECO:0000259" key="1">
    <source>
        <dbReference type="PROSITE" id="PS50144"/>
    </source>
</evidence>
<organism evidence="2">
    <name type="scientific">Oryza punctata</name>
    <name type="common">Red rice</name>
    <dbReference type="NCBI Taxonomy" id="4537"/>
    <lineage>
        <taxon>Eukaryota</taxon>
        <taxon>Viridiplantae</taxon>
        <taxon>Streptophyta</taxon>
        <taxon>Embryophyta</taxon>
        <taxon>Tracheophyta</taxon>
        <taxon>Spermatophyta</taxon>
        <taxon>Magnoliopsida</taxon>
        <taxon>Liliopsida</taxon>
        <taxon>Poales</taxon>
        <taxon>Poaceae</taxon>
        <taxon>BOP clade</taxon>
        <taxon>Oryzoideae</taxon>
        <taxon>Oryzeae</taxon>
        <taxon>Oryzinae</taxon>
        <taxon>Oryza</taxon>
    </lineage>
</organism>
<dbReference type="InterPro" id="IPR008974">
    <property type="entry name" value="TRAF-like"/>
</dbReference>
<dbReference type="Gene3D" id="2.60.210.10">
    <property type="entry name" value="Apoptosis, Tumor Necrosis Factor Receptor Associated Protein 2, Chain A"/>
    <property type="match status" value="1"/>
</dbReference>
<sequence>MDVTSDNRSLRLPETLSRCMTTSVASAHNFELTRFSLLAVVGACKFVTSGTFSVDGHDWDIQVYPDGWKQEMAGYVSSVFLCLCGGATGVVATCTLSLLENGGGGGASVQQSLTHRFDTVGAYWGYP</sequence>
<dbReference type="AlphaFoldDB" id="A0A0E0KVH9"/>
<dbReference type="PANTHER" id="PTHR26379:SF486">
    <property type="entry name" value="OS04G0625500 PROTEIN"/>
    <property type="match status" value="1"/>
</dbReference>